<evidence type="ECO:0000256" key="3">
    <source>
        <dbReference type="ARBA" id="ARBA00022679"/>
    </source>
</evidence>
<keyword evidence="4" id="KW-0548">Nucleotidyltransferase</keyword>
<evidence type="ECO:0000256" key="7">
    <source>
        <dbReference type="ARBA" id="ARBA00023027"/>
    </source>
</evidence>
<protein>
    <submittedName>
        <fullName evidence="8">Uncharacterized protein</fullName>
    </submittedName>
</protein>
<evidence type="ECO:0000256" key="1">
    <source>
        <dbReference type="ARBA" id="ARBA00004790"/>
    </source>
</evidence>
<dbReference type="GO" id="GO:0016779">
    <property type="term" value="F:nucleotidyltransferase activity"/>
    <property type="evidence" value="ECO:0007669"/>
    <property type="project" value="UniProtKB-KW"/>
</dbReference>
<evidence type="ECO:0000313" key="8">
    <source>
        <dbReference type="EMBL" id="SVC35438.1"/>
    </source>
</evidence>
<keyword evidence="5" id="KW-0547">Nucleotide-binding</keyword>
<feature type="non-terminal residue" evidence="8">
    <location>
        <position position="1"/>
    </location>
</feature>
<name>A0A382LF89_9ZZZZ</name>
<organism evidence="8">
    <name type="scientific">marine metagenome</name>
    <dbReference type="NCBI Taxonomy" id="408172"/>
    <lineage>
        <taxon>unclassified sequences</taxon>
        <taxon>metagenomes</taxon>
        <taxon>ecological metagenomes</taxon>
    </lineage>
</organism>
<comment type="pathway">
    <text evidence="1">Cofactor biosynthesis; NAD(+) biosynthesis.</text>
</comment>
<dbReference type="Gene3D" id="3.40.50.620">
    <property type="entry name" value="HUPs"/>
    <property type="match status" value="1"/>
</dbReference>
<dbReference type="InterPro" id="IPR014729">
    <property type="entry name" value="Rossmann-like_a/b/a_fold"/>
</dbReference>
<evidence type="ECO:0000256" key="5">
    <source>
        <dbReference type="ARBA" id="ARBA00022741"/>
    </source>
</evidence>
<accession>A0A382LF89</accession>
<dbReference type="SUPFAM" id="SSF52374">
    <property type="entry name" value="Nucleotidylyl transferase"/>
    <property type="match status" value="1"/>
</dbReference>
<gene>
    <name evidence="8" type="ORF">METZ01_LOCUS288292</name>
</gene>
<evidence type="ECO:0000256" key="2">
    <source>
        <dbReference type="ARBA" id="ARBA00022642"/>
    </source>
</evidence>
<dbReference type="GO" id="GO:0009435">
    <property type="term" value="P:NAD+ biosynthetic process"/>
    <property type="evidence" value="ECO:0007669"/>
    <property type="project" value="InterPro"/>
</dbReference>
<dbReference type="AlphaFoldDB" id="A0A382LF89"/>
<dbReference type="GO" id="GO:0005524">
    <property type="term" value="F:ATP binding"/>
    <property type="evidence" value="ECO:0007669"/>
    <property type="project" value="UniProtKB-KW"/>
</dbReference>
<dbReference type="PANTHER" id="PTHR39321">
    <property type="entry name" value="NICOTINATE-NUCLEOTIDE ADENYLYLTRANSFERASE-RELATED"/>
    <property type="match status" value="1"/>
</dbReference>
<keyword evidence="7" id="KW-0520">NAD</keyword>
<keyword evidence="3" id="KW-0808">Transferase</keyword>
<dbReference type="PANTHER" id="PTHR39321:SF3">
    <property type="entry name" value="PHOSPHOPANTETHEINE ADENYLYLTRANSFERASE"/>
    <property type="match status" value="1"/>
</dbReference>
<evidence type="ECO:0000256" key="4">
    <source>
        <dbReference type="ARBA" id="ARBA00022695"/>
    </source>
</evidence>
<keyword evidence="2" id="KW-0662">Pyridine nucleotide biosynthesis</keyword>
<keyword evidence="6" id="KW-0067">ATP-binding</keyword>
<dbReference type="InterPro" id="IPR005248">
    <property type="entry name" value="NadD/NMNAT"/>
</dbReference>
<proteinExistence type="predicted"/>
<sequence>AISKLRVDRIWWLVSPQNPLKERAGMAPLEARLLSARSVAGTGRIDVSNLETELGTIYTVDTIRSLTRVCPHIKFVWIMGADNLSQVSRWRRWPLLFRSLPIAIFDRAAYARGALVSQAAREFSRSRLAARAAGSLVYNRAPAWVFIQSLLHPDSGTCLRSRGLWDCW</sequence>
<dbReference type="EMBL" id="UINC01086723">
    <property type="protein sequence ID" value="SVC35438.1"/>
    <property type="molecule type" value="Genomic_DNA"/>
</dbReference>
<reference evidence="8" key="1">
    <citation type="submission" date="2018-05" db="EMBL/GenBank/DDBJ databases">
        <authorList>
            <person name="Lanie J.A."/>
            <person name="Ng W.-L."/>
            <person name="Kazmierczak K.M."/>
            <person name="Andrzejewski T.M."/>
            <person name="Davidsen T.M."/>
            <person name="Wayne K.J."/>
            <person name="Tettelin H."/>
            <person name="Glass J.I."/>
            <person name="Rusch D."/>
            <person name="Podicherti R."/>
            <person name="Tsui H.-C.T."/>
            <person name="Winkler M.E."/>
        </authorList>
    </citation>
    <scope>NUCLEOTIDE SEQUENCE</scope>
</reference>
<evidence type="ECO:0000256" key="6">
    <source>
        <dbReference type="ARBA" id="ARBA00022840"/>
    </source>
</evidence>